<reference evidence="7 8" key="1">
    <citation type="submission" date="2022-12" db="EMBL/GenBank/DDBJ databases">
        <title>Complete genome sequencing of Dickeya lacustris type strain LMG30899.</title>
        <authorList>
            <person name="Dobhal S."/>
            <person name="Arizala D."/>
            <person name="Arif M."/>
        </authorList>
    </citation>
    <scope>NUCLEOTIDE SEQUENCE [LARGE SCALE GENOMIC DNA]</scope>
    <source>
        <strain evidence="7 8">LMG30899</strain>
    </source>
</reference>
<protein>
    <recommendedName>
        <fullName evidence="5">Flagellar protein FliT</fullName>
    </recommendedName>
</protein>
<feature type="coiled-coil region" evidence="6">
    <location>
        <begin position="64"/>
        <end position="99"/>
    </location>
</feature>
<keyword evidence="7" id="KW-0969">Cilium</keyword>
<evidence type="ECO:0000256" key="2">
    <source>
        <dbReference type="ARBA" id="ARBA00022490"/>
    </source>
</evidence>
<keyword evidence="7" id="KW-0282">Flagellum</keyword>
<keyword evidence="2" id="KW-0963">Cytoplasm</keyword>
<organism evidence="7 8">
    <name type="scientific">Dickeya lacustris</name>
    <dbReference type="NCBI Taxonomy" id="2259638"/>
    <lineage>
        <taxon>Bacteria</taxon>
        <taxon>Pseudomonadati</taxon>
        <taxon>Pseudomonadota</taxon>
        <taxon>Gammaproteobacteria</taxon>
        <taxon>Enterobacterales</taxon>
        <taxon>Pectobacteriaceae</taxon>
        <taxon>Dickeya</taxon>
    </lineage>
</organism>
<keyword evidence="7" id="KW-0966">Cell projection</keyword>
<keyword evidence="6" id="KW-0175">Coiled coil</keyword>
<evidence type="ECO:0000256" key="5">
    <source>
        <dbReference type="ARBA" id="ARBA00093797"/>
    </source>
</evidence>
<evidence type="ECO:0000256" key="1">
    <source>
        <dbReference type="ARBA" id="ARBA00004514"/>
    </source>
</evidence>
<proteinExistence type="predicted"/>
<gene>
    <name evidence="7" type="primary">fliT</name>
    <name evidence="7" type="ORF">O1Q98_18610</name>
</gene>
<evidence type="ECO:0000313" key="7">
    <source>
        <dbReference type="EMBL" id="WFN55567.1"/>
    </source>
</evidence>
<keyword evidence="3" id="KW-1005">Bacterial flagellum biogenesis</keyword>
<evidence type="ECO:0000256" key="3">
    <source>
        <dbReference type="ARBA" id="ARBA00022795"/>
    </source>
</evidence>
<name>A0ABY8G6J6_9GAMM</name>
<accession>A0ABY8G6J6</accession>
<evidence type="ECO:0000313" key="8">
    <source>
        <dbReference type="Proteomes" id="UP001219630"/>
    </source>
</evidence>
<dbReference type="Gene3D" id="1.20.58.380">
    <property type="entry name" value="Flagellar protein flit"/>
    <property type="match status" value="1"/>
</dbReference>
<evidence type="ECO:0000256" key="6">
    <source>
        <dbReference type="SAM" id="Coils"/>
    </source>
</evidence>
<dbReference type="Proteomes" id="UP001219630">
    <property type="component" value="Chromosome"/>
</dbReference>
<dbReference type="EMBL" id="CP114280">
    <property type="protein sequence ID" value="WFN55567.1"/>
    <property type="molecule type" value="Genomic_DNA"/>
</dbReference>
<dbReference type="Pfam" id="PF05400">
    <property type="entry name" value="FliT"/>
    <property type="match status" value="1"/>
</dbReference>
<keyword evidence="8" id="KW-1185">Reference proteome</keyword>
<keyword evidence="4" id="KW-0143">Chaperone</keyword>
<evidence type="ECO:0000256" key="4">
    <source>
        <dbReference type="ARBA" id="ARBA00023186"/>
    </source>
</evidence>
<dbReference type="InterPro" id="IPR008622">
    <property type="entry name" value="FliT"/>
</dbReference>
<dbReference type="RefSeq" id="WP_125258954.1">
    <property type="nucleotide sequence ID" value="NZ_CP114280.1"/>
</dbReference>
<comment type="subcellular location">
    <subcellularLocation>
        <location evidence="1">Cytoplasm</location>
        <location evidence="1">Cytosol</location>
    </subcellularLocation>
</comment>
<sequence length="120" mass="13658">MENVSPLLTEYQGLLKLIQSIKLMALNGAWDDVVEQEIIYIQAIERISQISAPVNMPSVIQLQFRQLLQEILDTEAQVKELLQKRMEELAMLIQQGQNQKTINNAYAEFSNDLLVGKSTP</sequence>